<dbReference type="InterPro" id="IPR025388">
    <property type="entry name" value="Alginate_export_dom"/>
</dbReference>
<evidence type="ECO:0000313" key="3">
    <source>
        <dbReference type="Proteomes" id="UP000245880"/>
    </source>
</evidence>
<keyword evidence="3" id="KW-1185">Reference proteome</keyword>
<dbReference type="InterPro" id="IPR053728">
    <property type="entry name" value="Alginate_Permeability_Chnl"/>
</dbReference>
<organism evidence="2 3">
    <name type="scientific">Dyadobacter jejuensis</name>
    <dbReference type="NCBI Taxonomy" id="1082580"/>
    <lineage>
        <taxon>Bacteria</taxon>
        <taxon>Pseudomonadati</taxon>
        <taxon>Bacteroidota</taxon>
        <taxon>Cytophagia</taxon>
        <taxon>Cytophagales</taxon>
        <taxon>Spirosomataceae</taxon>
        <taxon>Dyadobacter</taxon>
    </lineage>
</organism>
<dbReference type="EMBL" id="QGDT01000001">
    <property type="protein sequence ID" value="PWJ60609.1"/>
    <property type="molecule type" value="Genomic_DNA"/>
</dbReference>
<evidence type="ECO:0000259" key="1">
    <source>
        <dbReference type="Pfam" id="PF13372"/>
    </source>
</evidence>
<proteinExistence type="predicted"/>
<accession>A0A316ATJ8</accession>
<reference evidence="2 3" key="1">
    <citation type="submission" date="2018-03" db="EMBL/GenBank/DDBJ databases">
        <title>Genomic Encyclopedia of Archaeal and Bacterial Type Strains, Phase II (KMG-II): from individual species to whole genera.</title>
        <authorList>
            <person name="Goeker M."/>
        </authorList>
    </citation>
    <scope>NUCLEOTIDE SEQUENCE [LARGE SCALE GENOMIC DNA]</scope>
    <source>
        <strain evidence="2 3">DSM 100346</strain>
    </source>
</reference>
<dbReference type="RefSeq" id="WP_211319964.1">
    <property type="nucleotide sequence ID" value="NZ_QGDT01000001.1"/>
</dbReference>
<feature type="domain" description="Alginate export" evidence="1">
    <location>
        <begin position="25"/>
        <end position="420"/>
    </location>
</feature>
<dbReference type="AlphaFoldDB" id="A0A316ATJ8"/>
<evidence type="ECO:0000313" key="2">
    <source>
        <dbReference type="EMBL" id="PWJ60609.1"/>
    </source>
</evidence>
<name>A0A316ATJ8_9BACT</name>
<dbReference type="Proteomes" id="UP000245880">
    <property type="component" value="Unassembled WGS sequence"/>
</dbReference>
<sequence>MKIFIHLFLLMLFFLAGPPVKAQLSLEGQLRTRTEVLHGQGAPLPKGSPAAFFTSQRTRLNVGYSQNRLTLKTVVQDVRIWGQDASTNNRISPGTNNGLMLHEAWAEIDLLDSSHTQQGKAIKLKIGRQELLYDDSRLLGNLDWLQQGRRHDAAILKFQIPNLSLHIGAAYNQNRESKSGTLYDGVPVGYPAGTNGIGTMYKSMQYAYINKKTGRGNLSFLFFKDDFQKYSLSETGVKIGENGTWKRITLGPYLHTKVGKVWDIQASAYLQTGQDPAGRNIAAYMYTLKATAQLNESVSLGPGFDLSSGGTGSKNKSFDPLYGTPHKFWGQMDYYYTASSFGQGGLADLYLHSHLKLSNKLNLQASLHHFSSASALSTEDGNPASRNLGSEVDLIAQYNLSPTIGFQAGYSHYFSTNSLARLKGITNAQKQADWAYLMINIQPNFLR</sequence>
<comment type="caution">
    <text evidence="2">The sequence shown here is derived from an EMBL/GenBank/DDBJ whole genome shotgun (WGS) entry which is preliminary data.</text>
</comment>
<gene>
    <name evidence="2" type="ORF">CLV98_101794</name>
</gene>
<dbReference type="Pfam" id="PF13372">
    <property type="entry name" value="Alginate_exp"/>
    <property type="match status" value="1"/>
</dbReference>
<dbReference type="Gene3D" id="2.40.160.100">
    <property type="match status" value="1"/>
</dbReference>
<protein>
    <submittedName>
        <fullName evidence="2">Alginate export protein</fullName>
    </submittedName>
</protein>